<keyword evidence="2" id="KW-1185">Reference proteome</keyword>
<gene>
    <name evidence="1" type="ORF">RPERSI_LOCUS16686</name>
</gene>
<sequence length="206" mass="23642">QKKVKNQYQVKTSENHSNSGGEFNNAKDSDREISILRVEKTNNIITKLMQAILEKKAAVGTPKLELFWSPTINVYTNLNNIDSDSNSEIIEDGFEVETAKGHSIIFFKKLGDTIKRLENEIKSNKHSEMEKAYFYTTTIYIKNGAFPILRQDKNMKEETRPVFNNIVILERSVHIIEFLTDIGGYLVLYEKDKAAFPNLLSEAYII</sequence>
<comment type="caution">
    <text evidence="1">The sequence shown here is derived from an EMBL/GenBank/DDBJ whole genome shotgun (WGS) entry which is preliminary data.</text>
</comment>
<evidence type="ECO:0000313" key="2">
    <source>
        <dbReference type="Proteomes" id="UP000789920"/>
    </source>
</evidence>
<dbReference type="Proteomes" id="UP000789920">
    <property type="component" value="Unassembled WGS sequence"/>
</dbReference>
<feature type="non-terminal residue" evidence="1">
    <location>
        <position position="1"/>
    </location>
</feature>
<accession>A0ACA9R1T1</accession>
<organism evidence="1 2">
    <name type="scientific">Racocetra persica</name>
    <dbReference type="NCBI Taxonomy" id="160502"/>
    <lineage>
        <taxon>Eukaryota</taxon>
        <taxon>Fungi</taxon>
        <taxon>Fungi incertae sedis</taxon>
        <taxon>Mucoromycota</taxon>
        <taxon>Glomeromycotina</taxon>
        <taxon>Glomeromycetes</taxon>
        <taxon>Diversisporales</taxon>
        <taxon>Gigasporaceae</taxon>
        <taxon>Racocetra</taxon>
    </lineage>
</organism>
<protein>
    <submittedName>
        <fullName evidence="1">19474_t:CDS:1</fullName>
    </submittedName>
</protein>
<name>A0ACA9R1T1_9GLOM</name>
<evidence type="ECO:0000313" key="1">
    <source>
        <dbReference type="EMBL" id="CAG8773476.1"/>
    </source>
</evidence>
<proteinExistence type="predicted"/>
<reference evidence="1" key="1">
    <citation type="submission" date="2021-06" db="EMBL/GenBank/DDBJ databases">
        <authorList>
            <person name="Kallberg Y."/>
            <person name="Tangrot J."/>
            <person name="Rosling A."/>
        </authorList>
    </citation>
    <scope>NUCLEOTIDE SEQUENCE</scope>
    <source>
        <strain evidence="1">MA461A</strain>
    </source>
</reference>
<feature type="non-terminal residue" evidence="1">
    <location>
        <position position="206"/>
    </location>
</feature>
<dbReference type="EMBL" id="CAJVQC010041676">
    <property type="protein sequence ID" value="CAG8773476.1"/>
    <property type="molecule type" value="Genomic_DNA"/>
</dbReference>